<accession>A0AAV4F353</accession>
<reference evidence="2 3" key="1">
    <citation type="journal article" date="2021" name="Elife">
        <title>Chloroplast acquisition without the gene transfer in kleptoplastic sea slugs, Plakobranchus ocellatus.</title>
        <authorList>
            <person name="Maeda T."/>
            <person name="Takahashi S."/>
            <person name="Yoshida T."/>
            <person name="Shimamura S."/>
            <person name="Takaki Y."/>
            <person name="Nagai Y."/>
            <person name="Toyoda A."/>
            <person name="Suzuki Y."/>
            <person name="Arimoto A."/>
            <person name="Ishii H."/>
            <person name="Satoh N."/>
            <person name="Nishiyama T."/>
            <person name="Hasebe M."/>
            <person name="Maruyama T."/>
            <person name="Minagawa J."/>
            <person name="Obokata J."/>
            <person name="Shigenobu S."/>
        </authorList>
    </citation>
    <scope>NUCLEOTIDE SEQUENCE [LARGE SCALE GENOMIC DNA]</scope>
</reference>
<keyword evidence="2" id="KW-0695">RNA-directed DNA polymerase</keyword>
<evidence type="ECO:0000313" key="2">
    <source>
        <dbReference type="EMBL" id="GFR67456.1"/>
    </source>
</evidence>
<dbReference type="Proteomes" id="UP000762676">
    <property type="component" value="Unassembled WGS sequence"/>
</dbReference>
<dbReference type="EMBL" id="BMAT01004064">
    <property type="protein sequence ID" value="GFR67456.1"/>
    <property type="molecule type" value="Genomic_DNA"/>
</dbReference>
<keyword evidence="2" id="KW-0808">Transferase</keyword>
<comment type="caution">
    <text evidence="2">The sequence shown here is derived from an EMBL/GenBank/DDBJ whole genome shotgun (WGS) entry which is preliminary data.</text>
</comment>
<evidence type="ECO:0000313" key="3">
    <source>
        <dbReference type="Proteomes" id="UP000762676"/>
    </source>
</evidence>
<dbReference type="PANTHER" id="PTHR47027:SF8">
    <property type="entry name" value="RIBONUCLEASE H"/>
    <property type="match status" value="1"/>
</dbReference>
<protein>
    <submittedName>
        <fullName evidence="2">Reverse transcriptase</fullName>
    </submittedName>
</protein>
<dbReference type="GO" id="GO:0003964">
    <property type="term" value="F:RNA-directed DNA polymerase activity"/>
    <property type="evidence" value="ECO:0007669"/>
    <property type="project" value="UniProtKB-KW"/>
</dbReference>
<feature type="domain" description="Reverse transcriptase" evidence="1">
    <location>
        <begin position="56"/>
        <end position="195"/>
    </location>
</feature>
<dbReference type="InterPro" id="IPR043502">
    <property type="entry name" value="DNA/RNA_pol_sf"/>
</dbReference>
<gene>
    <name evidence="2" type="ORF">ElyMa_001997800</name>
</gene>
<name>A0AAV4F353_9GAST</name>
<dbReference type="Pfam" id="PF00078">
    <property type="entry name" value="RVT_1"/>
    <property type="match status" value="1"/>
</dbReference>
<proteinExistence type="predicted"/>
<sequence length="196" mass="22545">MKRAVNSLAEGEDEIPAELLRALSPSRKQPLRVLITDISTFGTLPKDFTVVVYIPIPKVNQATKCSEHRTVSLISHASKILLKIIMETINPIIYRYLDETQLGFRKERGIRDGIFLLRNISERMASHEKYLYMCFKGYTKAFDRVNYTKLMEVLIKAGVPDTERRLIAELYWNQTAKVKTNLGTTEDINILRGVRQ</sequence>
<evidence type="ECO:0000259" key="1">
    <source>
        <dbReference type="Pfam" id="PF00078"/>
    </source>
</evidence>
<dbReference type="SUPFAM" id="SSF56672">
    <property type="entry name" value="DNA/RNA polymerases"/>
    <property type="match status" value="1"/>
</dbReference>
<dbReference type="AlphaFoldDB" id="A0AAV4F353"/>
<keyword evidence="2" id="KW-0548">Nucleotidyltransferase</keyword>
<dbReference type="PANTHER" id="PTHR47027">
    <property type="entry name" value="REVERSE TRANSCRIPTASE DOMAIN-CONTAINING PROTEIN"/>
    <property type="match status" value="1"/>
</dbReference>
<keyword evidence="3" id="KW-1185">Reference proteome</keyword>
<dbReference type="InterPro" id="IPR000477">
    <property type="entry name" value="RT_dom"/>
</dbReference>
<organism evidence="2 3">
    <name type="scientific">Elysia marginata</name>
    <dbReference type="NCBI Taxonomy" id="1093978"/>
    <lineage>
        <taxon>Eukaryota</taxon>
        <taxon>Metazoa</taxon>
        <taxon>Spiralia</taxon>
        <taxon>Lophotrochozoa</taxon>
        <taxon>Mollusca</taxon>
        <taxon>Gastropoda</taxon>
        <taxon>Heterobranchia</taxon>
        <taxon>Euthyneura</taxon>
        <taxon>Panpulmonata</taxon>
        <taxon>Sacoglossa</taxon>
        <taxon>Placobranchoidea</taxon>
        <taxon>Plakobranchidae</taxon>
        <taxon>Elysia</taxon>
    </lineage>
</organism>